<evidence type="ECO:0000256" key="4">
    <source>
        <dbReference type="PROSITE-ProRule" id="PRU00335"/>
    </source>
</evidence>
<dbReference type="Gene3D" id="1.10.357.10">
    <property type="entry name" value="Tetracycline Repressor, domain 2"/>
    <property type="match status" value="1"/>
</dbReference>
<dbReference type="EMBL" id="JACHIO010000001">
    <property type="protein sequence ID" value="MBB5061802.1"/>
    <property type="molecule type" value="Genomic_DNA"/>
</dbReference>
<proteinExistence type="predicted"/>
<dbReference type="InterPro" id="IPR011075">
    <property type="entry name" value="TetR_C"/>
</dbReference>
<protein>
    <submittedName>
        <fullName evidence="6">TetR/AcrR family transcriptional repressor of nem operon</fullName>
    </submittedName>
</protein>
<dbReference type="PANTHER" id="PTHR47506">
    <property type="entry name" value="TRANSCRIPTIONAL REGULATORY PROTEIN"/>
    <property type="match status" value="1"/>
</dbReference>
<keyword evidence="3" id="KW-0804">Transcription</keyword>
<dbReference type="PROSITE" id="PS01081">
    <property type="entry name" value="HTH_TETR_1"/>
    <property type="match status" value="1"/>
</dbReference>
<evidence type="ECO:0000256" key="2">
    <source>
        <dbReference type="ARBA" id="ARBA00023125"/>
    </source>
</evidence>
<name>A0A7W8E7J4_9BACT</name>
<dbReference type="Pfam" id="PF00440">
    <property type="entry name" value="TetR_N"/>
    <property type="match status" value="1"/>
</dbReference>
<evidence type="ECO:0000313" key="6">
    <source>
        <dbReference type="EMBL" id="MBB5061802.1"/>
    </source>
</evidence>
<sequence>MSKGTETRNRIIVKAAPLFNRKGFDGCSMQDIVEAVGLEKGSLYGHFPNKEALSIAAFEYAWKETSSARLARMDTVANAIEKLKLHVDHLVSLPQFSGGCPLINTIVDSDDGNPALKKLARNALKQWRLYLQNTVAEGQARKEIRAGVEPEDVAALLISLFEGAMVLDRLDKKSGFLERAGKHMNAYLDTLTDRKT</sequence>
<evidence type="ECO:0000259" key="5">
    <source>
        <dbReference type="PROSITE" id="PS50977"/>
    </source>
</evidence>
<dbReference type="PROSITE" id="PS50977">
    <property type="entry name" value="HTH_TETR_2"/>
    <property type="match status" value="1"/>
</dbReference>
<dbReference type="PRINTS" id="PR00455">
    <property type="entry name" value="HTHTETR"/>
</dbReference>
<dbReference type="InterPro" id="IPR001647">
    <property type="entry name" value="HTH_TetR"/>
</dbReference>
<dbReference type="PANTHER" id="PTHR47506:SF3">
    <property type="entry name" value="HTH-TYPE TRANSCRIPTIONAL REGULATOR LMRA"/>
    <property type="match status" value="1"/>
</dbReference>
<dbReference type="InterPro" id="IPR036271">
    <property type="entry name" value="Tet_transcr_reg_TetR-rel_C_sf"/>
</dbReference>
<organism evidence="6 7">
    <name type="scientific">Granulicella mallensis</name>
    <dbReference type="NCBI Taxonomy" id="940614"/>
    <lineage>
        <taxon>Bacteria</taxon>
        <taxon>Pseudomonadati</taxon>
        <taxon>Acidobacteriota</taxon>
        <taxon>Terriglobia</taxon>
        <taxon>Terriglobales</taxon>
        <taxon>Acidobacteriaceae</taxon>
        <taxon>Granulicella</taxon>
    </lineage>
</organism>
<dbReference type="SUPFAM" id="SSF48498">
    <property type="entry name" value="Tetracyclin repressor-like, C-terminal domain"/>
    <property type="match status" value="1"/>
</dbReference>
<evidence type="ECO:0000313" key="7">
    <source>
        <dbReference type="Proteomes" id="UP000584867"/>
    </source>
</evidence>
<dbReference type="InterPro" id="IPR009057">
    <property type="entry name" value="Homeodomain-like_sf"/>
</dbReference>
<dbReference type="GO" id="GO:0003677">
    <property type="term" value="F:DNA binding"/>
    <property type="evidence" value="ECO:0007669"/>
    <property type="project" value="UniProtKB-UniRule"/>
</dbReference>
<accession>A0A7W8E7J4</accession>
<gene>
    <name evidence="6" type="ORF">HDF15_000127</name>
</gene>
<keyword evidence="2 4" id="KW-0238">DNA-binding</keyword>
<dbReference type="AlphaFoldDB" id="A0A7W8E7J4"/>
<evidence type="ECO:0000256" key="3">
    <source>
        <dbReference type="ARBA" id="ARBA00023163"/>
    </source>
</evidence>
<dbReference type="Pfam" id="PF16925">
    <property type="entry name" value="TetR_C_13"/>
    <property type="match status" value="1"/>
</dbReference>
<feature type="DNA-binding region" description="H-T-H motif" evidence="4">
    <location>
        <begin position="28"/>
        <end position="47"/>
    </location>
</feature>
<comment type="caution">
    <text evidence="6">The sequence shown here is derived from an EMBL/GenBank/DDBJ whole genome shotgun (WGS) entry which is preliminary data.</text>
</comment>
<reference evidence="6 7" key="1">
    <citation type="submission" date="2020-08" db="EMBL/GenBank/DDBJ databases">
        <title>Genomic Encyclopedia of Type Strains, Phase IV (KMG-V): Genome sequencing to study the core and pangenomes of soil and plant-associated prokaryotes.</title>
        <authorList>
            <person name="Whitman W."/>
        </authorList>
    </citation>
    <scope>NUCLEOTIDE SEQUENCE [LARGE SCALE GENOMIC DNA]</scope>
    <source>
        <strain evidence="6 7">X5P3</strain>
    </source>
</reference>
<dbReference type="RefSeq" id="WP_184252349.1">
    <property type="nucleotide sequence ID" value="NZ_JACHIO010000001.1"/>
</dbReference>
<keyword evidence="1" id="KW-0805">Transcription regulation</keyword>
<dbReference type="Proteomes" id="UP000584867">
    <property type="component" value="Unassembled WGS sequence"/>
</dbReference>
<evidence type="ECO:0000256" key="1">
    <source>
        <dbReference type="ARBA" id="ARBA00023015"/>
    </source>
</evidence>
<dbReference type="InterPro" id="IPR023772">
    <property type="entry name" value="DNA-bd_HTH_TetR-type_CS"/>
</dbReference>
<feature type="domain" description="HTH tetR-type" evidence="5">
    <location>
        <begin position="5"/>
        <end position="65"/>
    </location>
</feature>
<dbReference type="SUPFAM" id="SSF46689">
    <property type="entry name" value="Homeodomain-like"/>
    <property type="match status" value="1"/>
</dbReference>